<protein>
    <recommendedName>
        <fullName evidence="2">B12-binding domain-containing protein</fullName>
    </recommendedName>
</protein>
<dbReference type="SUPFAM" id="SSF52242">
    <property type="entry name" value="Cobalamin (vitamin B12)-binding domain"/>
    <property type="match status" value="1"/>
</dbReference>
<keyword evidence="4" id="KW-1185">Reference proteome</keyword>
<gene>
    <name evidence="3" type="ORF">Sdagh_51670</name>
</gene>
<evidence type="ECO:0000313" key="4">
    <source>
        <dbReference type="Proteomes" id="UP001052655"/>
    </source>
</evidence>
<dbReference type="PROSITE" id="PS51332">
    <property type="entry name" value="B12_BINDING"/>
    <property type="match status" value="1"/>
</dbReference>
<feature type="region of interest" description="Disordered" evidence="1">
    <location>
        <begin position="67"/>
        <end position="95"/>
    </location>
</feature>
<proteinExistence type="predicted"/>
<feature type="domain" description="B12-binding" evidence="2">
    <location>
        <begin position="1"/>
        <end position="64"/>
    </location>
</feature>
<dbReference type="InterPro" id="IPR036724">
    <property type="entry name" value="Cobalamin-bd_sf"/>
</dbReference>
<sequence>MTLFAEVLRLLREEGAEDIVVFGGGIIPADGIPELLDLGVAGIFTPGAPGRAITGWVHAGMGRPVAARRVTGRPAPGPPHRRRRGKEGGRTAPGG</sequence>
<organism evidence="3 4">
    <name type="scientific">Streptomyces daghestanicus</name>
    <dbReference type="NCBI Taxonomy" id="66885"/>
    <lineage>
        <taxon>Bacteria</taxon>
        <taxon>Bacillati</taxon>
        <taxon>Actinomycetota</taxon>
        <taxon>Actinomycetes</taxon>
        <taxon>Kitasatosporales</taxon>
        <taxon>Streptomycetaceae</taxon>
        <taxon>Streptomyces</taxon>
    </lineage>
</organism>
<accession>A0ABQ3Q859</accession>
<reference evidence="3" key="1">
    <citation type="submission" date="2024-05" db="EMBL/GenBank/DDBJ databases">
        <title>Whole genome shotgun sequence of Streptomyces daghestanicus NBRC 12762.</title>
        <authorList>
            <person name="Komaki H."/>
            <person name="Tamura T."/>
        </authorList>
    </citation>
    <scope>NUCLEOTIDE SEQUENCE</scope>
    <source>
        <strain evidence="3">NBRC 12762</strain>
    </source>
</reference>
<evidence type="ECO:0000259" key="2">
    <source>
        <dbReference type="PROSITE" id="PS51332"/>
    </source>
</evidence>
<dbReference type="EMBL" id="BNDX01000014">
    <property type="protein sequence ID" value="GHI33437.1"/>
    <property type="molecule type" value="Genomic_DNA"/>
</dbReference>
<evidence type="ECO:0000313" key="3">
    <source>
        <dbReference type="EMBL" id="GHI33437.1"/>
    </source>
</evidence>
<dbReference type="Gene3D" id="3.40.50.280">
    <property type="entry name" value="Cobalamin-binding domain"/>
    <property type="match status" value="1"/>
</dbReference>
<name>A0ABQ3Q859_9ACTN</name>
<comment type="caution">
    <text evidence="3">The sequence shown here is derived from an EMBL/GenBank/DDBJ whole genome shotgun (WGS) entry which is preliminary data.</text>
</comment>
<dbReference type="Proteomes" id="UP001052655">
    <property type="component" value="Unassembled WGS sequence"/>
</dbReference>
<evidence type="ECO:0000256" key="1">
    <source>
        <dbReference type="SAM" id="MobiDB-lite"/>
    </source>
</evidence>
<dbReference type="InterPro" id="IPR006158">
    <property type="entry name" value="Cobalamin-bd"/>
</dbReference>